<dbReference type="EMBL" id="BAAFJT010000005">
    <property type="protein sequence ID" value="GAB0191114.1"/>
    <property type="molecule type" value="Genomic_DNA"/>
</dbReference>
<feature type="region of interest" description="Disordered" evidence="2">
    <location>
        <begin position="106"/>
        <end position="125"/>
    </location>
</feature>
<keyword evidence="3" id="KW-1133">Transmembrane helix</keyword>
<name>A0ABC9X0A4_GRUJA</name>
<evidence type="ECO:0000313" key="4">
    <source>
        <dbReference type="EMBL" id="GAB0191114.1"/>
    </source>
</evidence>
<evidence type="ECO:0000313" key="5">
    <source>
        <dbReference type="Proteomes" id="UP001623348"/>
    </source>
</evidence>
<sequence length="314" mass="36771">MALAIFLFRVFRNILQHSQMVGDELDEATRERMEQRAEHLSREMTRLLQELEQRSLEQQIKQQSGVAWGALLFAALQHWQFWAIAGVLVVLFGLCWWLRKRSRQPATNSEEDDTRNTEDEEEEEENLSVSLEVGRFLKNPFQQYVQDLPYRASRAIKIWSPQKEDPVFHLQVPLKPPQGHAFHLEMSTAGDMPVKNSFLRVELICTCMRERLVGDMLCFLHHPEEELKKYQGPSLLRTLCTGSYLDIEKTARWFQELLTKAWELLLVSSKFRLTMLPCRRYCKLQITDADNRALLIELIFGVQQGNLDNFMSID</sequence>
<reference evidence="4 5" key="1">
    <citation type="submission" date="2024-06" db="EMBL/GenBank/DDBJ databases">
        <title>The draft genome of Grus japonensis, version 3.</title>
        <authorList>
            <person name="Nabeshima K."/>
            <person name="Suzuki S."/>
            <person name="Onuma M."/>
        </authorList>
    </citation>
    <scope>NUCLEOTIDE SEQUENCE [LARGE SCALE GENOMIC DNA]</scope>
    <source>
        <strain evidence="4 5">451A</strain>
    </source>
</reference>
<evidence type="ECO:0000256" key="2">
    <source>
        <dbReference type="SAM" id="MobiDB-lite"/>
    </source>
</evidence>
<keyword evidence="3" id="KW-0812">Transmembrane</keyword>
<feature type="compositionally biased region" description="Acidic residues" evidence="2">
    <location>
        <begin position="109"/>
        <end position="125"/>
    </location>
</feature>
<gene>
    <name evidence="4" type="ORF">GRJ2_001576700</name>
</gene>
<protein>
    <submittedName>
        <fullName evidence="4">Inositol 1,4,5-trisphosphate receptor-interacting protein-like 1</fullName>
    </submittedName>
</protein>
<dbReference type="PANTHER" id="PTHR10656:SF40">
    <property type="entry name" value="INOSITOL 1,4,5-TRISPHOSPHATE RECEPTOR-INTERACTING PROTEIN-LIKE 1"/>
    <property type="match status" value="1"/>
</dbReference>
<keyword evidence="1" id="KW-0175">Coiled coil</keyword>
<evidence type="ECO:0000256" key="3">
    <source>
        <dbReference type="SAM" id="Phobius"/>
    </source>
</evidence>
<feature type="transmembrane region" description="Helical" evidence="3">
    <location>
        <begin position="79"/>
        <end position="98"/>
    </location>
</feature>
<comment type="caution">
    <text evidence="4">The sequence shown here is derived from an EMBL/GenBank/DDBJ whole genome shotgun (WGS) entry which is preliminary data.</text>
</comment>
<dbReference type="PANTHER" id="PTHR10656">
    <property type="entry name" value="CELL FATE DETERMINING PROTEIN MAB21-RELATED"/>
    <property type="match status" value="1"/>
</dbReference>
<accession>A0ABC9X0A4</accession>
<keyword evidence="5" id="KW-1185">Reference proteome</keyword>
<keyword evidence="3" id="KW-0472">Membrane</keyword>
<proteinExistence type="predicted"/>
<dbReference type="AlphaFoldDB" id="A0ABC9X0A4"/>
<dbReference type="Proteomes" id="UP001623348">
    <property type="component" value="Unassembled WGS sequence"/>
</dbReference>
<organism evidence="4 5">
    <name type="scientific">Grus japonensis</name>
    <name type="common">Japanese crane</name>
    <name type="synonym">Red-crowned crane</name>
    <dbReference type="NCBI Taxonomy" id="30415"/>
    <lineage>
        <taxon>Eukaryota</taxon>
        <taxon>Metazoa</taxon>
        <taxon>Chordata</taxon>
        <taxon>Craniata</taxon>
        <taxon>Vertebrata</taxon>
        <taxon>Euteleostomi</taxon>
        <taxon>Archelosauria</taxon>
        <taxon>Archosauria</taxon>
        <taxon>Dinosauria</taxon>
        <taxon>Saurischia</taxon>
        <taxon>Theropoda</taxon>
        <taxon>Coelurosauria</taxon>
        <taxon>Aves</taxon>
        <taxon>Neognathae</taxon>
        <taxon>Neoaves</taxon>
        <taxon>Gruiformes</taxon>
        <taxon>Gruidae</taxon>
        <taxon>Grus</taxon>
    </lineage>
</organism>
<evidence type="ECO:0000256" key="1">
    <source>
        <dbReference type="SAM" id="Coils"/>
    </source>
</evidence>
<feature type="coiled-coil region" evidence="1">
    <location>
        <begin position="30"/>
        <end position="57"/>
    </location>
</feature>